<dbReference type="SUPFAM" id="SSF74650">
    <property type="entry name" value="Galactose mutarotase-like"/>
    <property type="match status" value="1"/>
</dbReference>
<dbReference type="CDD" id="cd06599">
    <property type="entry name" value="GH31_glycosidase_Aec37"/>
    <property type="match status" value="1"/>
</dbReference>
<dbReference type="KEGG" id="ceu:A7L45_09030"/>
<dbReference type="EMBL" id="CP015756">
    <property type="protein sequence ID" value="APC40200.1"/>
    <property type="molecule type" value="Genomic_DNA"/>
</dbReference>
<feature type="domain" description="DUF5110" evidence="5">
    <location>
        <begin position="707"/>
        <end position="764"/>
    </location>
</feature>
<dbReference type="Pfam" id="PF01055">
    <property type="entry name" value="Glyco_hydro_31_2nd"/>
    <property type="match status" value="1"/>
</dbReference>
<evidence type="ECO:0000259" key="3">
    <source>
        <dbReference type="Pfam" id="PF01055"/>
    </source>
</evidence>
<sequence length="831" mass="96204">MNVSNKIEKVDNKGEYIDIVTDGGKFRIMFLKSDIVRIRCTFDKEFPKEASYALVMTAWEDKMDSVMSEERKRIKPYIAKFEEFNEYVCLKTDLLKININKEPFAIEIFNNESKLLHSDLKEKSYLKDENGRLSHYSCINDNDSFYGFGEKTGYINKSKRRMRMNNVDTLGYDSQRSDPLYKHIPFYIKLNKTNKIACGLFYNNSYSSIFDMGCERSGYWDKYSYFSTEGGELDLFFMYGPDIKDVVRNYTDLTGKTALPPLYSLGYFGSTMFYTELQNDCDKAILDFIDKTKKEDIPCDGFFLSSGYTTGEDGKRHVFNWNNNRFPCPEKFVNKMKERGADISPNIKPGMLITNPLYEEFKSAKAYIMDENGKEPHEDRFWGGKASFLDFTNPKARELWKKHLKQSFIDKGIVCIWNDNNEYEINNSKALCEFEGEKITINAIRPLMPNLMAMAAKQALKESCPDVRPYITNRAGFAGIQRYAQTWAGDNSTSWHSLKFNIPVILGMGLSGVANQGCDIGGFYGPAPEPELYVRWVQHGIFQPRFSIHSCNTDNTVTEPWMYPSYTKYIRDAIKLRYNLAPYLYSLLFEASTEGSPIMRPLFYEFQEDTNTYDESFDFMYGKSMLVASIYDKGATTRKIYLPKGCMWYDWYTKKMYEGGQTIEIETSIDKIPLFFRSGSIIPLSEDIMNLHLQNIDSLNILVEPWQDCEFTLYEDDGTSNKYLKGEYLKTCIKVKSDEHGDVEVDFNKEGSYVTKVENLNLSVICRELAPVNIAVDNKNIIFYLDRGSFESSQEGWYFDNEQKTVKIKYNNHLGNYKVSISYAVKDLISI</sequence>
<dbReference type="GO" id="GO:0030246">
    <property type="term" value="F:carbohydrate binding"/>
    <property type="evidence" value="ECO:0007669"/>
    <property type="project" value="InterPro"/>
</dbReference>
<keyword evidence="2" id="KW-0326">Glycosidase</keyword>
<dbReference type="Pfam" id="PF13802">
    <property type="entry name" value="Gal_mutarotas_2"/>
    <property type="match status" value="1"/>
</dbReference>
<dbReference type="InterPro" id="IPR000322">
    <property type="entry name" value="Glyco_hydro_31_TIM"/>
</dbReference>
<evidence type="ECO:0000256" key="1">
    <source>
        <dbReference type="ARBA" id="ARBA00007806"/>
    </source>
</evidence>
<dbReference type="GO" id="GO:0005975">
    <property type="term" value="P:carbohydrate metabolic process"/>
    <property type="evidence" value="ECO:0007669"/>
    <property type="project" value="InterPro"/>
</dbReference>
<feature type="domain" description="Glycosyl hydrolase family 31 C-terminal" evidence="6">
    <location>
        <begin position="595"/>
        <end position="682"/>
    </location>
</feature>
<dbReference type="InterPro" id="IPR011013">
    <property type="entry name" value="Gal_mutarotase_sf_dom"/>
</dbReference>
<dbReference type="Gene3D" id="2.60.40.1760">
    <property type="entry name" value="glycosyl hydrolase (family 31)"/>
    <property type="match status" value="1"/>
</dbReference>
<dbReference type="GO" id="GO:0004553">
    <property type="term" value="F:hydrolase activity, hydrolyzing O-glycosyl compounds"/>
    <property type="evidence" value="ECO:0007669"/>
    <property type="project" value="InterPro"/>
</dbReference>
<evidence type="ECO:0000313" key="7">
    <source>
        <dbReference type="EMBL" id="APC40200.1"/>
    </source>
</evidence>
<evidence type="ECO:0000259" key="5">
    <source>
        <dbReference type="Pfam" id="PF17137"/>
    </source>
</evidence>
<dbReference type="Gene3D" id="2.60.40.1180">
    <property type="entry name" value="Golgi alpha-mannosidase II"/>
    <property type="match status" value="2"/>
</dbReference>
<gene>
    <name evidence="7" type="ORF">A7L45_09030</name>
</gene>
<evidence type="ECO:0000259" key="6">
    <source>
        <dbReference type="Pfam" id="PF21365"/>
    </source>
</evidence>
<dbReference type="InterPro" id="IPR048395">
    <property type="entry name" value="Glyco_hydro_31_C"/>
</dbReference>
<evidence type="ECO:0000259" key="4">
    <source>
        <dbReference type="Pfam" id="PF13802"/>
    </source>
</evidence>
<proteinExistence type="inferred from homology"/>
<dbReference type="SUPFAM" id="SSF51445">
    <property type="entry name" value="(Trans)glycosidases"/>
    <property type="match status" value="1"/>
</dbReference>
<comment type="similarity">
    <text evidence="1 2">Belongs to the glycosyl hydrolase 31 family.</text>
</comment>
<dbReference type="PANTHER" id="PTHR22762:SF165">
    <property type="entry name" value="PUTATIVE (AFU_ORTHOLOGUE AFUA_1G06560)-RELATED"/>
    <property type="match status" value="1"/>
</dbReference>
<dbReference type="Pfam" id="PF21365">
    <property type="entry name" value="Glyco_hydro_31_3rd"/>
    <property type="match status" value="1"/>
</dbReference>
<accession>A0A1J0GGV6</accession>
<organism evidence="7 8">
    <name type="scientific">Clostridium estertheticum subsp. estertheticum</name>
    <dbReference type="NCBI Taxonomy" id="1552"/>
    <lineage>
        <taxon>Bacteria</taxon>
        <taxon>Bacillati</taxon>
        <taxon>Bacillota</taxon>
        <taxon>Clostridia</taxon>
        <taxon>Eubacteriales</taxon>
        <taxon>Clostridiaceae</taxon>
        <taxon>Clostridium</taxon>
    </lineage>
</organism>
<evidence type="ECO:0000313" key="8">
    <source>
        <dbReference type="Proteomes" id="UP000182569"/>
    </source>
</evidence>
<dbReference type="Pfam" id="PF17137">
    <property type="entry name" value="DUF5110"/>
    <property type="match status" value="1"/>
</dbReference>
<feature type="domain" description="Glycoside hydrolase family 31 TIM barrel" evidence="3">
    <location>
        <begin position="257"/>
        <end position="587"/>
    </location>
</feature>
<protein>
    <submittedName>
        <fullName evidence="7">Alpha-glucosidase</fullName>
    </submittedName>
</protein>
<keyword evidence="2" id="KW-0378">Hydrolase</keyword>
<dbReference type="RefSeq" id="WP_071612491.1">
    <property type="nucleotide sequence ID" value="NZ_CP015756.1"/>
</dbReference>
<dbReference type="Gene3D" id="3.20.20.80">
    <property type="entry name" value="Glycosidases"/>
    <property type="match status" value="1"/>
</dbReference>
<dbReference type="Proteomes" id="UP000182569">
    <property type="component" value="Chromosome"/>
</dbReference>
<dbReference type="CDD" id="cd14752">
    <property type="entry name" value="GH31_N"/>
    <property type="match status" value="1"/>
</dbReference>
<dbReference type="STRING" id="1552.A7L45_09030"/>
<name>A0A1J0GGV6_9CLOT</name>
<feature type="domain" description="Glycoside hydrolase family 31 N-terminal" evidence="4">
    <location>
        <begin position="26"/>
        <end position="211"/>
    </location>
</feature>
<reference evidence="8" key="1">
    <citation type="journal article" date="2016" name="Front. Microbiol.">
        <title>Complete Genome Sequence of Clostridium estertheticum DSM 8809, a Microbe Identified in Spoiled Vacuum Packed Beef.</title>
        <authorList>
            <person name="Yu Z."/>
            <person name="Gunn L."/>
            <person name="Brennan E."/>
            <person name="Reid R."/>
            <person name="Wall P.G."/>
            <person name="Gaora O.P."/>
            <person name="Hurley D."/>
            <person name="Bolton D."/>
            <person name="Fanning S."/>
        </authorList>
    </citation>
    <scope>NUCLEOTIDE SEQUENCE [LARGE SCALE GENOMIC DNA]</scope>
    <source>
        <strain evidence="8">DSM 8809</strain>
    </source>
</reference>
<evidence type="ECO:0000256" key="2">
    <source>
        <dbReference type="RuleBase" id="RU361185"/>
    </source>
</evidence>
<dbReference type="OrthoDB" id="176168at2"/>
<dbReference type="InterPro" id="IPR017853">
    <property type="entry name" value="GH"/>
</dbReference>
<dbReference type="PANTHER" id="PTHR22762">
    <property type="entry name" value="ALPHA-GLUCOSIDASE"/>
    <property type="match status" value="1"/>
</dbReference>
<dbReference type="InterPro" id="IPR033403">
    <property type="entry name" value="DUF5110"/>
</dbReference>
<dbReference type="AlphaFoldDB" id="A0A1J0GGV6"/>
<keyword evidence="8" id="KW-1185">Reference proteome</keyword>
<dbReference type="InterPro" id="IPR013780">
    <property type="entry name" value="Glyco_hydro_b"/>
</dbReference>
<dbReference type="SUPFAM" id="SSF51011">
    <property type="entry name" value="Glycosyl hydrolase domain"/>
    <property type="match status" value="1"/>
</dbReference>
<dbReference type="InterPro" id="IPR025887">
    <property type="entry name" value="Glyco_hydro_31_N_dom"/>
</dbReference>